<proteinExistence type="predicted"/>
<sequence>MEKKEKKYADFQDDYKRSSNFNKVVKPDDLNIAGNGKVKLDEDKKAKAEEDKKKISDAFEKIDSEEE</sequence>
<gene>
    <name evidence="1" type="ORF">KIV10_10800</name>
</gene>
<evidence type="ECO:0000313" key="2">
    <source>
        <dbReference type="Proteomes" id="UP001297092"/>
    </source>
</evidence>
<name>A0ABS5S633_9FLAO</name>
<dbReference type="Proteomes" id="UP001297092">
    <property type="component" value="Unassembled WGS sequence"/>
</dbReference>
<organism evidence="1 2">
    <name type="scientific">Aequorivita echinoideorum</name>
    <dbReference type="NCBI Taxonomy" id="1549647"/>
    <lineage>
        <taxon>Bacteria</taxon>
        <taxon>Pseudomonadati</taxon>
        <taxon>Bacteroidota</taxon>
        <taxon>Flavobacteriia</taxon>
        <taxon>Flavobacteriales</taxon>
        <taxon>Flavobacteriaceae</taxon>
        <taxon>Aequorivita</taxon>
    </lineage>
</organism>
<dbReference type="EMBL" id="JAHCTB010000004">
    <property type="protein sequence ID" value="MBT0608674.1"/>
    <property type="molecule type" value="Genomic_DNA"/>
</dbReference>
<evidence type="ECO:0000313" key="1">
    <source>
        <dbReference type="EMBL" id="MBT0608674.1"/>
    </source>
</evidence>
<dbReference type="RefSeq" id="WP_214113538.1">
    <property type="nucleotide sequence ID" value="NZ_JAHCTB010000004.1"/>
</dbReference>
<keyword evidence="2" id="KW-1185">Reference proteome</keyword>
<reference evidence="1 2" key="1">
    <citation type="submission" date="2021-05" db="EMBL/GenBank/DDBJ databases">
        <title>Aequorivita echinoideorum JCM 30378 genome.</title>
        <authorList>
            <person name="Zhang H."/>
            <person name="Li C."/>
        </authorList>
    </citation>
    <scope>NUCLEOTIDE SEQUENCE [LARGE SCALE GENOMIC DNA]</scope>
    <source>
        <strain evidence="1 2">JCM30378</strain>
    </source>
</reference>
<comment type="caution">
    <text evidence="1">The sequence shown here is derived from an EMBL/GenBank/DDBJ whole genome shotgun (WGS) entry which is preliminary data.</text>
</comment>
<protein>
    <submittedName>
        <fullName evidence="1">Uncharacterized protein</fullName>
    </submittedName>
</protein>
<accession>A0ABS5S633</accession>